<reference evidence="1 2" key="1">
    <citation type="submission" date="2020-11" db="EMBL/GenBank/DDBJ databases">
        <title>Kefir isolates.</title>
        <authorList>
            <person name="Marcisauskas S."/>
            <person name="Kim Y."/>
            <person name="Blasche S."/>
        </authorList>
    </citation>
    <scope>NUCLEOTIDE SEQUENCE [LARGE SCALE GENOMIC DNA]</scope>
    <source>
        <strain evidence="1 2">KR</strain>
    </source>
</reference>
<dbReference type="Proteomes" id="UP000777482">
    <property type="component" value="Unassembled WGS sequence"/>
</dbReference>
<name>A0A9P6W2J2_RHOMI</name>
<dbReference type="EMBL" id="PUHQ01000042">
    <property type="protein sequence ID" value="KAG0660616.1"/>
    <property type="molecule type" value="Genomic_DNA"/>
</dbReference>
<evidence type="ECO:0008006" key="3">
    <source>
        <dbReference type="Google" id="ProtNLM"/>
    </source>
</evidence>
<comment type="caution">
    <text evidence="1">The sequence shown here is derived from an EMBL/GenBank/DDBJ whole genome shotgun (WGS) entry which is preliminary data.</text>
</comment>
<evidence type="ECO:0000313" key="1">
    <source>
        <dbReference type="EMBL" id="KAG0660616.1"/>
    </source>
</evidence>
<accession>A0A9P6W2J2</accession>
<evidence type="ECO:0000313" key="2">
    <source>
        <dbReference type="Proteomes" id="UP000777482"/>
    </source>
</evidence>
<keyword evidence="2" id="KW-1185">Reference proteome</keyword>
<proteinExistence type="predicted"/>
<dbReference type="AlphaFoldDB" id="A0A9P6W2J2"/>
<sequence>MPGVDRIGATLETIPTELKLMIADHFDPDVPLDLRWSQMEQHEAQSRRPTLASLSLVSRSWAAVLGGLRWQSLHIRASDTVRLLELARDYMPRYGAKVKTLLFTWWTVVDLENLDRLDGTPHIQQSLNALECFTGLRDPSEASILRMVRLHDALIATILRACPNLLGLKARPETTAARYLSKYDDGEVAISPGRTKDALYQIGRGIRRADLSRVQNCRSALKYLEMTPNIELLSIRAHAKSSLLDMRHLVQTLSGMPQLFSLEFDSVHPTALEILSALPCSKMTQMVLSGTLSPQLQNLSDALKIHPITSLSLRDWSPSDGPPPSSRPQDLKIQNLSIAGRSASVLLDLFDAAPLKHVELCACRGSRNSNRINPNRITAFIKKHRATLLSFKIDRAILAPSVDVSVINRSLEEEGISVRVVTVG</sequence>
<protein>
    <recommendedName>
        <fullName evidence="3">F-box domain-containing protein</fullName>
    </recommendedName>
</protein>
<organism evidence="1 2">
    <name type="scientific">Rhodotorula mucilaginosa</name>
    <name type="common">Yeast</name>
    <name type="synonym">Rhodotorula rubra</name>
    <dbReference type="NCBI Taxonomy" id="5537"/>
    <lineage>
        <taxon>Eukaryota</taxon>
        <taxon>Fungi</taxon>
        <taxon>Dikarya</taxon>
        <taxon>Basidiomycota</taxon>
        <taxon>Pucciniomycotina</taxon>
        <taxon>Microbotryomycetes</taxon>
        <taxon>Sporidiobolales</taxon>
        <taxon>Sporidiobolaceae</taxon>
        <taxon>Rhodotorula</taxon>
    </lineage>
</organism>
<gene>
    <name evidence="1" type="ORF">C6P46_004479</name>
</gene>